<dbReference type="InterPro" id="IPR013783">
    <property type="entry name" value="Ig-like_fold"/>
</dbReference>
<protein>
    <recommendedName>
        <fullName evidence="5">Fibronectin type-III domain-containing protein</fullName>
    </recommendedName>
</protein>
<gene>
    <name evidence="3" type="ORF">SAMN04488543_0322</name>
</gene>
<dbReference type="Gene3D" id="2.60.40.10">
    <property type="entry name" value="Immunoglobulins"/>
    <property type="match status" value="1"/>
</dbReference>
<dbReference type="GO" id="GO:0005975">
    <property type="term" value="P:carbohydrate metabolic process"/>
    <property type="evidence" value="ECO:0007669"/>
    <property type="project" value="UniProtKB-ARBA"/>
</dbReference>
<feature type="signal peptide" evidence="2">
    <location>
        <begin position="1"/>
        <end position="38"/>
    </location>
</feature>
<dbReference type="InterPro" id="IPR011047">
    <property type="entry name" value="Quinoprotein_ADH-like_sf"/>
</dbReference>
<feature type="chain" id="PRO_5009253514" description="Fibronectin type-III domain-containing protein" evidence="2">
    <location>
        <begin position="39"/>
        <end position="547"/>
    </location>
</feature>
<dbReference type="EMBL" id="LT629749">
    <property type="protein sequence ID" value="SDR75016.1"/>
    <property type="molecule type" value="Genomic_DNA"/>
</dbReference>
<evidence type="ECO:0000256" key="2">
    <source>
        <dbReference type="SAM" id="SignalP"/>
    </source>
</evidence>
<evidence type="ECO:0000313" key="3">
    <source>
        <dbReference type="EMBL" id="SDR75016.1"/>
    </source>
</evidence>
<dbReference type="Proteomes" id="UP000199092">
    <property type="component" value="Chromosome I"/>
</dbReference>
<feature type="compositionally biased region" description="Polar residues" evidence="1">
    <location>
        <begin position="429"/>
        <end position="440"/>
    </location>
</feature>
<evidence type="ECO:0000313" key="4">
    <source>
        <dbReference type="Proteomes" id="UP000199092"/>
    </source>
</evidence>
<dbReference type="SUPFAM" id="SSF50998">
    <property type="entry name" value="Quinoprotein alcohol dehydrogenase-like"/>
    <property type="match status" value="1"/>
</dbReference>
<keyword evidence="4" id="KW-1185">Reference proteome</keyword>
<name>A0A1H1LKF4_9ACTN</name>
<reference evidence="3 4" key="1">
    <citation type="submission" date="2016-10" db="EMBL/GenBank/DDBJ databases">
        <authorList>
            <person name="de Groot N.N."/>
        </authorList>
    </citation>
    <scope>NUCLEOTIDE SEQUENCE [LARGE SCALE GENOMIC DNA]</scope>
    <source>
        <strain evidence="3 4">DSM 21741</strain>
    </source>
</reference>
<evidence type="ECO:0000256" key="1">
    <source>
        <dbReference type="SAM" id="MobiDB-lite"/>
    </source>
</evidence>
<dbReference type="GO" id="GO:1902929">
    <property type="term" value="C:plasma membrane of growing cell tip"/>
    <property type="evidence" value="ECO:0007669"/>
    <property type="project" value="TreeGrafter"/>
</dbReference>
<dbReference type="PANTHER" id="PTHR31778">
    <property type="entry name" value="BUD SITE SELECTION PROTEIN RAX2"/>
    <property type="match status" value="1"/>
</dbReference>
<dbReference type="AlphaFoldDB" id="A0A1H1LKF4"/>
<accession>A0A1H1LKF4</accession>
<proteinExistence type="predicted"/>
<evidence type="ECO:0008006" key="5">
    <source>
        <dbReference type="Google" id="ProtNLM"/>
    </source>
</evidence>
<organism evidence="3 4">
    <name type="scientific">Friedmanniella luteola</name>
    <dbReference type="NCBI Taxonomy" id="546871"/>
    <lineage>
        <taxon>Bacteria</taxon>
        <taxon>Bacillati</taxon>
        <taxon>Actinomycetota</taxon>
        <taxon>Actinomycetes</taxon>
        <taxon>Propionibacteriales</taxon>
        <taxon>Nocardioidaceae</taxon>
        <taxon>Friedmanniella</taxon>
    </lineage>
</organism>
<dbReference type="PANTHER" id="PTHR31778:SF2">
    <property type="entry name" value="BUD SITE SELECTION PROTEIN RAX2"/>
    <property type="match status" value="1"/>
</dbReference>
<dbReference type="STRING" id="546871.SAMN04488543_0322"/>
<feature type="region of interest" description="Disordered" evidence="1">
    <location>
        <begin position="429"/>
        <end position="458"/>
    </location>
</feature>
<keyword evidence="2" id="KW-0732">Signal</keyword>
<sequence>MRMLRRSSRPAQPLRTLGSLVAVAALGLSAALPGTASAAVPPVLQKPAAAVTADALPTAQIDGIVWKQVIAGNTVFAGGRFASARPAGAARGTKSVKRSNLMAYDIRTGKMTTFAPKLNGQVRALATSPDKKVLYVGGDFTKVGTTNRPAFAAFSVSTGKLLPLTGNFNNRINAITTIGIRVYVGGWFTRVGQKPRARLAALYSTTGKVAPWNPSANGSVEALIPTPDKKKVVVGGSFSTLGGKVNRGMGAVSTIVGTPGTWKANTKIKNYGGSSAILSLAADKDTVYGTAYGYEAGNFEGVFAASPKDGTIKWLQDCHGDQYDVAPIGSLVYSVGHAHFCKNIGGFAEIDPQRALVVSKAAKGTVATNTQAGINYSNWKGYKAPAIYNWFPKLNTGKVSGSTQGAWSVAGTSKYVVLGGEFTTVNGKPQQGLTRFTTPANKAPRDMGPQVTGAKAAPSVWGRADGRGLQLGWNANYDLDDRSLTYQVLRDGKSLKTFSRSSTFWNRPWVTLADTTAKKGKTYVYQLRITDRDGNRVTSPKVSRKVA</sequence>
<dbReference type="GO" id="GO:0005935">
    <property type="term" value="C:cellular bud neck"/>
    <property type="evidence" value="ECO:0007669"/>
    <property type="project" value="TreeGrafter"/>
</dbReference>